<evidence type="ECO:0000256" key="3">
    <source>
        <dbReference type="SAM" id="SignalP"/>
    </source>
</evidence>
<dbReference type="Gene3D" id="2.60.40.2310">
    <property type="match status" value="1"/>
</dbReference>
<organism evidence="6 7">
    <name type="scientific">Eragrostis curvula</name>
    <name type="common">weeping love grass</name>
    <dbReference type="NCBI Taxonomy" id="38414"/>
    <lineage>
        <taxon>Eukaryota</taxon>
        <taxon>Viridiplantae</taxon>
        <taxon>Streptophyta</taxon>
        <taxon>Embryophyta</taxon>
        <taxon>Tracheophyta</taxon>
        <taxon>Spermatophyta</taxon>
        <taxon>Magnoliopsida</taxon>
        <taxon>Liliopsida</taxon>
        <taxon>Poales</taxon>
        <taxon>Poaceae</taxon>
        <taxon>PACMAD clade</taxon>
        <taxon>Chloridoideae</taxon>
        <taxon>Eragrostideae</taxon>
        <taxon>Eragrostidinae</taxon>
        <taxon>Eragrostis</taxon>
    </lineage>
</organism>
<keyword evidence="7" id="KW-1185">Reference proteome</keyword>
<feature type="signal peptide" evidence="3">
    <location>
        <begin position="1"/>
        <end position="22"/>
    </location>
</feature>
<name>A0A5J9W1Y8_9POAL</name>
<dbReference type="InterPro" id="IPR037045">
    <property type="entry name" value="S8pro/Inhibitor_I9_sf"/>
</dbReference>
<dbReference type="InterPro" id="IPR010259">
    <property type="entry name" value="S8pro/Inhibitor_I9"/>
</dbReference>
<evidence type="ECO:0000259" key="4">
    <source>
        <dbReference type="Pfam" id="PF05922"/>
    </source>
</evidence>
<comment type="similarity">
    <text evidence="1">Belongs to the peptidase S8 family.</text>
</comment>
<evidence type="ECO:0000256" key="1">
    <source>
        <dbReference type="ARBA" id="ARBA00011073"/>
    </source>
</evidence>
<dbReference type="AlphaFoldDB" id="A0A5J9W1Y8"/>
<feature type="domain" description="Subtilisin-like protease fibronectin type-III" evidence="5">
    <location>
        <begin position="250"/>
        <end position="336"/>
    </location>
</feature>
<evidence type="ECO:0000259" key="5">
    <source>
        <dbReference type="Pfam" id="PF17766"/>
    </source>
</evidence>
<dbReference type="EMBL" id="RWGY01000007">
    <property type="protein sequence ID" value="TVU41350.1"/>
    <property type="molecule type" value="Genomic_DNA"/>
</dbReference>
<sequence>MDVIRGALVLLLINSAFFVASGVQSGRAVDHDGDGKKVYIVFTQRQPKGAWESDDDIVGASSTIESFHHRLLSDALDSSGAPERVVYHYTRSLHGFAARLTEQEKNNLAGKDGILSIHERVANSINTFPDTTVKRALIVDPGNWENLQVSRYKGAILLWPSEKSLDEHRLFSTGAAGVIFPAGDTTHDHSRSYSIPAAVVTLAQFHEILHYYNTTSQTVFDAEAPVAVPAFSSRGPNLLTPVPVPNYGVSFSTVIPRAATNVGPVDSVYRIKISSAPGISISVEPEELVFSAAKKRISFTVTVSGTLSRGVGDRLGASASIVWSDGKHQQVRSPQSVRVRNNSPPTINSVNRALIINWLVSTT</sequence>
<reference evidence="6 7" key="1">
    <citation type="journal article" date="2019" name="Sci. Rep.">
        <title>A high-quality genome of Eragrostis curvula grass provides insights into Poaceae evolution and supports new strategies to enhance forage quality.</title>
        <authorList>
            <person name="Carballo J."/>
            <person name="Santos B.A.C.M."/>
            <person name="Zappacosta D."/>
            <person name="Garbus I."/>
            <person name="Selva J.P."/>
            <person name="Gallo C.A."/>
            <person name="Diaz A."/>
            <person name="Albertini E."/>
            <person name="Caccamo M."/>
            <person name="Echenique V."/>
        </authorList>
    </citation>
    <scope>NUCLEOTIDE SEQUENCE [LARGE SCALE GENOMIC DNA]</scope>
    <source>
        <strain evidence="7">cv. Victoria</strain>
        <tissue evidence="6">Leaf</tissue>
    </source>
</reference>
<dbReference type="Pfam" id="PF17766">
    <property type="entry name" value="fn3_6"/>
    <property type="match status" value="1"/>
</dbReference>
<dbReference type="Gramene" id="TVU41350">
    <property type="protein sequence ID" value="TVU41350"/>
    <property type="gene ID" value="EJB05_14857"/>
</dbReference>
<dbReference type="InterPro" id="IPR045051">
    <property type="entry name" value="SBT"/>
</dbReference>
<dbReference type="Pfam" id="PF05922">
    <property type="entry name" value="Inhibitor_I9"/>
    <property type="match status" value="1"/>
</dbReference>
<dbReference type="Proteomes" id="UP000324897">
    <property type="component" value="Chromosome 4"/>
</dbReference>
<protein>
    <recommendedName>
        <fullName evidence="8">Inhibitor I9 domain-containing protein</fullName>
    </recommendedName>
</protein>
<evidence type="ECO:0008006" key="8">
    <source>
        <dbReference type="Google" id="ProtNLM"/>
    </source>
</evidence>
<dbReference type="PANTHER" id="PTHR10795">
    <property type="entry name" value="PROPROTEIN CONVERTASE SUBTILISIN/KEXIN"/>
    <property type="match status" value="1"/>
</dbReference>
<feature type="chain" id="PRO_5023842839" description="Inhibitor I9 domain-containing protein" evidence="3">
    <location>
        <begin position="23"/>
        <end position="363"/>
    </location>
</feature>
<evidence type="ECO:0000313" key="6">
    <source>
        <dbReference type="EMBL" id="TVU41350.1"/>
    </source>
</evidence>
<evidence type="ECO:0000256" key="2">
    <source>
        <dbReference type="ARBA" id="ARBA00022729"/>
    </source>
</evidence>
<comment type="caution">
    <text evidence="6">The sequence shown here is derived from an EMBL/GenBank/DDBJ whole genome shotgun (WGS) entry which is preliminary data.</text>
</comment>
<feature type="domain" description="Inhibitor I9" evidence="4">
    <location>
        <begin position="39"/>
        <end position="118"/>
    </location>
</feature>
<gene>
    <name evidence="6" type="ORF">EJB05_14857</name>
</gene>
<dbReference type="InterPro" id="IPR041469">
    <property type="entry name" value="Subtilisin-like_FN3"/>
</dbReference>
<dbReference type="OrthoDB" id="206201at2759"/>
<keyword evidence="2 3" id="KW-0732">Signal</keyword>
<evidence type="ECO:0000313" key="7">
    <source>
        <dbReference type="Proteomes" id="UP000324897"/>
    </source>
</evidence>
<dbReference type="Gene3D" id="3.50.30.30">
    <property type="match status" value="1"/>
</dbReference>
<proteinExistence type="inferred from homology"/>
<accession>A0A5J9W1Y8</accession>
<dbReference type="Gene3D" id="3.30.70.80">
    <property type="entry name" value="Peptidase S8 propeptide/proteinase inhibitor I9"/>
    <property type="match status" value="1"/>
</dbReference>